<dbReference type="PANTHER" id="PTHR42695:SF5">
    <property type="entry name" value="GLUTAMINE AMIDOTRANSFERASE YLR126C-RELATED"/>
    <property type="match status" value="1"/>
</dbReference>
<dbReference type="Gene3D" id="3.40.50.880">
    <property type="match status" value="1"/>
</dbReference>
<accession>A0AAD6C6G8</accession>
<dbReference type="GeneID" id="81598015"/>
<feature type="domain" description="Glutamine amidotransferase" evidence="1">
    <location>
        <begin position="48"/>
        <end position="173"/>
    </location>
</feature>
<dbReference type="EMBL" id="JAPVEA010000005">
    <property type="protein sequence ID" value="KAJ5453434.1"/>
    <property type="molecule type" value="Genomic_DNA"/>
</dbReference>
<dbReference type="SUPFAM" id="SSF52317">
    <property type="entry name" value="Class I glutamine amidotransferase-like"/>
    <property type="match status" value="1"/>
</dbReference>
<reference evidence="2" key="2">
    <citation type="journal article" date="2023" name="IMA Fungus">
        <title>Comparative genomic study of the Penicillium genus elucidates a diverse pangenome and 15 lateral gene transfer events.</title>
        <authorList>
            <person name="Petersen C."/>
            <person name="Sorensen T."/>
            <person name="Nielsen M.R."/>
            <person name="Sondergaard T.E."/>
            <person name="Sorensen J.L."/>
            <person name="Fitzpatrick D.A."/>
            <person name="Frisvad J.C."/>
            <person name="Nielsen K.L."/>
        </authorList>
    </citation>
    <scope>NUCLEOTIDE SEQUENCE</scope>
    <source>
        <strain evidence="2">IBT 16125</strain>
    </source>
</reference>
<evidence type="ECO:0000259" key="1">
    <source>
        <dbReference type="Pfam" id="PF00117"/>
    </source>
</evidence>
<gene>
    <name evidence="2" type="ORF">N7458_004390</name>
</gene>
<comment type="caution">
    <text evidence="2">The sequence shown here is derived from an EMBL/GenBank/DDBJ whole genome shotgun (WGS) entry which is preliminary data.</text>
</comment>
<name>A0AAD6C6G8_9EURO</name>
<dbReference type="InterPro" id="IPR044992">
    <property type="entry name" value="ChyE-like"/>
</dbReference>
<dbReference type="InterPro" id="IPR029062">
    <property type="entry name" value="Class_I_gatase-like"/>
</dbReference>
<sequence length="219" mass="24312">MRSFTVAIWSATPLSSPLAKYATTAAAPVPELKVVKSNMVEMENLPALDAVDCLLLSGSKHSSFDNDEWILRTVNHVPKVHETGRIPITGICFGHQIIGRALGGAELFGAKYLSQKLIPWKSLHQMHRDAVLQSPQGVVNLGTSPACEIQGLYIPGTIFSIQAHPEFNATIMGNILDVRHRQGVFEDKLLDDANRRAHKIHDREFVGEAIWRFLLEENQ</sequence>
<dbReference type="Pfam" id="PF00117">
    <property type="entry name" value="GATase"/>
    <property type="match status" value="1"/>
</dbReference>
<evidence type="ECO:0000313" key="2">
    <source>
        <dbReference type="EMBL" id="KAJ5453434.1"/>
    </source>
</evidence>
<dbReference type="GO" id="GO:0005829">
    <property type="term" value="C:cytosol"/>
    <property type="evidence" value="ECO:0007669"/>
    <property type="project" value="TreeGrafter"/>
</dbReference>
<reference evidence="2" key="1">
    <citation type="submission" date="2022-12" db="EMBL/GenBank/DDBJ databases">
        <authorList>
            <person name="Petersen C."/>
        </authorList>
    </citation>
    <scope>NUCLEOTIDE SEQUENCE</scope>
    <source>
        <strain evidence="2">IBT 16125</strain>
    </source>
</reference>
<dbReference type="InterPro" id="IPR017926">
    <property type="entry name" value="GATASE"/>
</dbReference>
<dbReference type="Proteomes" id="UP001213681">
    <property type="component" value="Unassembled WGS sequence"/>
</dbReference>
<dbReference type="GO" id="GO:0005634">
    <property type="term" value="C:nucleus"/>
    <property type="evidence" value="ECO:0007669"/>
    <property type="project" value="TreeGrafter"/>
</dbReference>
<dbReference type="PANTHER" id="PTHR42695">
    <property type="entry name" value="GLUTAMINE AMIDOTRANSFERASE YLR126C-RELATED"/>
    <property type="match status" value="1"/>
</dbReference>
<dbReference type="CDD" id="cd01741">
    <property type="entry name" value="GATase1_1"/>
    <property type="match status" value="1"/>
</dbReference>
<dbReference type="AlphaFoldDB" id="A0AAD6C6G8"/>
<proteinExistence type="predicted"/>
<dbReference type="RefSeq" id="XP_056766390.1">
    <property type="nucleotide sequence ID" value="XM_056907772.1"/>
</dbReference>
<dbReference type="PROSITE" id="PS51273">
    <property type="entry name" value="GATASE_TYPE_1"/>
    <property type="match status" value="1"/>
</dbReference>
<protein>
    <recommendedName>
        <fullName evidence="1">Glutamine amidotransferase domain-containing protein</fullName>
    </recommendedName>
</protein>
<keyword evidence="3" id="KW-1185">Reference proteome</keyword>
<organism evidence="2 3">
    <name type="scientific">Penicillium daleae</name>
    <dbReference type="NCBI Taxonomy" id="63821"/>
    <lineage>
        <taxon>Eukaryota</taxon>
        <taxon>Fungi</taxon>
        <taxon>Dikarya</taxon>
        <taxon>Ascomycota</taxon>
        <taxon>Pezizomycotina</taxon>
        <taxon>Eurotiomycetes</taxon>
        <taxon>Eurotiomycetidae</taxon>
        <taxon>Eurotiales</taxon>
        <taxon>Aspergillaceae</taxon>
        <taxon>Penicillium</taxon>
    </lineage>
</organism>
<evidence type="ECO:0000313" key="3">
    <source>
        <dbReference type="Proteomes" id="UP001213681"/>
    </source>
</evidence>